<dbReference type="OrthoDB" id="5380073at2"/>
<dbReference type="InterPro" id="IPR051158">
    <property type="entry name" value="Metallophosphoesterase_sf"/>
</dbReference>
<evidence type="ECO:0000259" key="2">
    <source>
        <dbReference type="Pfam" id="PF12850"/>
    </source>
</evidence>
<keyword evidence="3" id="KW-0378">Hydrolase</keyword>
<dbReference type="GO" id="GO:0016787">
    <property type="term" value="F:hydrolase activity"/>
    <property type="evidence" value="ECO:0007669"/>
    <property type="project" value="UniProtKB-KW"/>
</dbReference>
<dbReference type="Pfam" id="PF12850">
    <property type="entry name" value="Metallophos_2"/>
    <property type="match status" value="1"/>
</dbReference>
<dbReference type="InterPro" id="IPR029052">
    <property type="entry name" value="Metallo-depent_PP-like"/>
</dbReference>
<evidence type="ECO:0000313" key="3">
    <source>
        <dbReference type="EMBL" id="EXM37665.1"/>
    </source>
</evidence>
<name>A0A011WKW0_RUMAL</name>
<proteinExistence type="inferred from homology"/>
<evidence type="ECO:0000256" key="1">
    <source>
        <dbReference type="ARBA" id="ARBA00008950"/>
    </source>
</evidence>
<gene>
    <name evidence="3" type="ORF">RASY3_14995</name>
</gene>
<dbReference type="Gene3D" id="3.60.21.10">
    <property type="match status" value="1"/>
</dbReference>
<protein>
    <submittedName>
        <fullName evidence="3">Hydrolase</fullName>
    </submittedName>
</protein>
<dbReference type="Proteomes" id="UP000021369">
    <property type="component" value="Unassembled WGS sequence"/>
</dbReference>
<dbReference type="SUPFAM" id="SSF56300">
    <property type="entry name" value="Metallo-dependent phosphatases"/>
    <property type="match status" value="1"/>
</dbReference>
<dbReference type="AlphaFoldDB" id="A0A011WKW0"/>
<dbReference type="InterPro" id="IPR024654">
    <property type="entry name" value="Calcineurin-like_PHP_lpxH"/>
</dbReference>
<dbReference type="PANTHER" id="PTHR31302:SF0">
    <property type="entry name" value="TRANSMEMBRANE PROTEIN WITH METALLOPHOSPHOESTERASE DOMAIN"/>
    <property type="match status" value="1"/>
</dbReference>
<keyword evidence="4" id="KW-1185">Reference proteome</keyword>
<accession>A0A011WKW0</accession>
<dbReference type="EMBL" id="JEOB01000004">
    <property type="protein sequence ID" value="EXM37665.1"/>
    <property type="molecule type" value="Genomic_DNA"/>
</dbReference>
<comment type="caution">
    <text evidence="3">The sequence shown here is derived from an EMBL/GenBank/DDBJ whole genome shotgun (WGS) entry which is preliminary data.</text>
</comment>
<feature type="domain" description="Calcineurin-like phosphoesterase" evidence="2">
    <location>
        <begin position="5"/>
        <end position="133"/>
    </location>
</feature>
<comment type="similarity">
    <text evidence="1">Belongs to the metallophosphoesterase superfamily. YfcE family.</text>
</comment>
<dbReference type="PANTHER" id="PTHR31302">
    <property type="entry name" value="TRANSMEMBRANE PROTEIN WITH METALLOPHOSPHOESTERASE DOMAIN-RELATED"/>
    <property type="match status" value="1"/>
</dbReference>
<dbReference type="RefSeq" id="WP_037289488.1">
    <property type="nucleotide sequence ID" value="NZ_JEOB01000004.1"/>
</dbReference>
<evidence type="ECO:0000313" key="4">
    <source>
        <dbReference type="Proteomes" id="UP000021369"/>
    </source>
</evidence>
<organism evidence="3 4">
    <name type="scientific">Ruminococcus albus SY3</name>
    <dbReference type="NCBI Taxonomy" id="1341156"/>
    <lineage>
        <taxon>Bacteria</taxon>
        <taxon>Bacillati</taxon>
        <taxon>Bacillota</taxon>
        <taxon>Clostridia</taxon>
        <taxon>Eubacteriales</taxon>
        <taxon>Oscillospiraceae</taxon>
        <taxon>Ruminococcus</taxon>
    </lineage>
</organism>
<sequence length="181" mass="21546">MKFYISDLHIGHKNAIGFDERPFWNVEEQNEEIIKRWNEVVTKNDDVYILGDFAWKNDMGLEVIRQLKGRKYLICGNHDKLNAELYKQFEWVKDYAEIKDDGENLVLCHYPIAHWKNADYGTILLYGHIHGETGRDNRPFAEYKEAMKNRGIPYRCYNVGCMLPYMNYQPRTLKYILENAI</sequence>
<reference evidence="3 4" key="1">
    <citation type="submission" date="2013-06" db="EMBL/GenBank/DDBJ databases">
        <title>Rumen cellulosomics: divergent fiber-degrading strategies revealed by comparative genome-wide analysis of six Ruminococcal strains.</title>
        <authorList>
            <person name="Dassa B."/>
            <person name="Borovok I."/>
            <person name="Lamed R."/>
            <person name="Flint H."/>
            <person name="Yeoman C.J."/>
            <person name="White B."/>
            <person name="Bayer E.A."/>
        </authorList>
    </citation>
    <scope>NUCLEOTIDE SEQUENCE [LARGE SCALE GENOMIC DNA]</scope>
    <source>
        <strain evidence="3 4">SY3</strain>
    </source>
</reference>